<feature type="region of interest" description="Disordered" evidence="1">
    <location>
        <begin position="29"/>
        <end position="57"/>
    </location>
</feature>
<dbReference type="EMBL" id="FOQG01000005">
    <property type="protein sequence ID" value="SFI12770.1"/>
    <property type="molecule type" value="Genomic_DNA"/>
</dbReference>
<keyword evidence="3" id="KW-1185">Reference proteome</keyword>
<accession>A0A1I3FNL5</accession>
<protein>
    <submittedName>
        <fullName evidence="2">Uncharacterized protein</fullName>
    </submittedName>
</protein>
<sequence>MITAMTLMIAVLALSVAALVATLRSVLHDGSARPPRSHRVDPDFLPPSARSSFDRAS</sequence>
<organism evidence="2 3">
    <name type="scientific">Nocardioides psychrotolerans</name>
    <dbReference type="NCBI Taxonomy" id="1005945"/>
    <lineage>
        <taxon>Bacteria</taxon>
        <taxon>Bacillati</taxon>
        <taxon>Actinomycetota</taxon>
        <taxon>Actinomycetes</taxon>
        <taxon>Propionibacteriales</taxon>
        <taxon>Nocardioidaceae</taxon>
        <taxon>Nocardioides</taxon>
    </lineage>
</organism>
<evidence type="ECO:0000313" key="2">
    <source>
        <dbReference type="EMBL" id="SFI12770.1"/>
    </source>
</evidence>
<evidence type="ECO:0000256" key="1">
    <source>
        <dbReference type="SAM" id="MobiDB-lite"/>
    </source>
</evidence>
<evidence type="ECO:0000313" key="3">
    <source>
        <dbReference type="Proteomes" id="UP000198649"/>
    </source>
</evidence>
<proteinExistence type="predicted"/>
<reference evidence="2 3" key="1">
    <citation type="submission" date="2016-10" db="EMBL/GenBank/DDBJ databases">
        <authorList>
            <person name="de Groot N.N."/>
        </authorList>
    </citation>
    <scope>NUCLEOTIDE SEQUENCE [LARGE SCALE GENOMIC DNA]</scope>
    <source>
        <strain evidence="2 3">CGMCC 1.11156</strain>
    </source>
</reference>
<gene>
    <name evidence="2" type="ORF">SAMN05216561_10572</name>
</gene>
<dbReference type="AlphaFoldDB" id="A0A1I3FNL5"/>
<name>A0A1I3FNL5_9ACTN</name>
<dbReference type="Proteomes" id="UP000198649">
    <property type="component" value="Unassembled WGS sequence"/>
</dbReference>